<evidence type="ECO:0000313" key="1">
    <source>
        <dbReference type="EMBL" id="GBM92571.1"/>
    </source>
</evidence>
<evidence type="ECO:0000313" key="2">
    <source>
        <dbReference type="Proteomes" id="UP000499080"/>
    </source>
</evidence>
<dbReference type="AlphaFoldDB" id="A0A4Y2JQ92"/>
<protein>
    <submittedName>
        <fullName evidence="1">Uncharacterized protein</fullName>
    </submittedName>
</protein>
<dbReference type="EMBL" id="BGPR01003800">
    <property type="protein sequence ID" value="GBM92571.1"/>
    <property type="molecule type" value="Genomic_DNA"/>
</dbReference>
<dbReference type="Proteomes" id="UP000499080">
    <property type="component" value="Unassembled WGS sequence"/>
</dbReference>
<proteinExistence type="predicted"/>
<sequence>MPLNVRDAGVQAERRRGVLHLALYNYLKCLSVCTPTGATLCGDSSTLRSQLQILIDEPENQKEFREMIGVGFVPSDCLNSDGRSARTDGSDRTERFFWRYVLLFYSLN</sequence>
<reference evidence="1 2" key="1">
    <citation type="journal article" date="2019" name="Sci. Rep.">
        <title>Orb-weaving spider Araneus ventricosus genome elucidates the spidroin gene catalogue.</title>
        <authorList>
            <person name="Kono N."/>
            <person name="Nakamura H."/>
            <person name="Ohtoshi R."/>
            <person name="Moran D.A.P."/>
            <person name="Shinohara A."/>
            <person name="Yoshida Y."/>
            <person name="Fujiwara M."/>
            <person name="Mori M."/>
            <person name="Tomita M."/>
            <person name="Arakawa K."/>
        </authorList>
    </citation>
    <scope>NUCLEOTIDE SEQUENCE [LARGE SCALE GENOMIC DNA]</scope>
</reference>
<accession>A0A4Y2JQ92</accession>
<gene>
    <name evidence="1" type="ORF">AVEN_39888_1</name>
</gene>
<keyword evidence="2" id="KW-1185">Reference proteome</keyword>
<name>A0A4Y2JQ92_ARAVE</name>
<organism evidence="1 2">
    <name type="scientific">Araneus ventricosus</name>
    <name type="common">Orbweaver spider</name>
    <name type="synonym">Epeira ventricosa</name>
    <dbReference type="NCBI Taxonomy" id="182803"/>
    <lineage>
        <taxon>Eukaryota</taxon>
        <taxon>Metazoa</taxon>
        <taxon>Ecdysozoa</taxon>
        <taxon>Arthropoda</taxon>
        <taxon>Chelicerata</taxon>
        <taxon>Arachnida</taxon>
        <taxon>Araneae</taxon>
        <taxon>Araneomorphae</taxon>
        <taxon>Entelegynae</taxon>
        <taxon>Araneoidea</taxon>
        <taxon>Araneidae</taxon>
        <taxon>Araneus</taxon>
    </lineage>
</organism>
<comment type="caution">
    <text evidence="1">The sequence shown here is derived from an EMBL/GenBank/DDBJ whole genome shotgun (WGS) entry which is preliminary data.</text>
</comment>